<sequence>MSLSLAMLATATAMHAATVDFSVVSVPEESGLELTKISVNSDFVCLPKVKRTGKRVDWFTNRVLSLMPNTNNIAYLSFRNNTTNIFLKDLAKQGSSRQRTNRTGVIDFSFSPDGKTLYFSESRGKTTQIFSTDASNGYVCRQITSGANDYSPIQAPGSAMVFFARTENKGGCSIWSYNLKDNFLSNYSPGQNPCPVNKESALIVSRQTPGGNAELWKINYDTGVEECIVSATDKSFTTPMISPDGRWIVFVGSSVVEGQGVAYHNTDIYVCRIDGTDLRQLTHHAADDLSPIWSHDGRNIYFISQRGDADATANIWRMTFTE</sequence>
<proteinExistence type="inferred from homology"/>
<protein>
    <submittedName>
        <fullName evidence="3">Uncharacterized protein</fullName>
    </submittedName>
</protein>
<dbReference type="Gene3D" id="2.120.10.30">
    <property type="entry name" value="TolB, C-terminal domain"/>
    <property type="match status" value="2"/>
</dbReference>
<dbReference type="SUPFAM" id="SSF82171">
    <property type="entry name" value="DPP6 N-terminal domain-like"/>
    <property type="match status" value="1"/>
</dbReference>
<keyword evidence="2" id="KW-0732">Signal</keyword>
<evidence type="ECO:0000313" key="4">
    <source>
        <dbReference type="Proteomes" id="UP000186351"/>
    </source>
</evidence>
<dbReference type="Proteomes" id="UP000186351">
    <property type="component" value="Chromosome"/>
</dbReference>
<dbReference type="AlphaFoldDB" id="A0A1B1S7D3"/>
<gene>
    <name evidence="3" type="ORF">A4V02_02475</name>
</gene>
<evidence type="ECO:0000256" key="1">
    <source>
        <dbReference type="ARBA" id="ARBA00009820"/>
    </source>
</evidence>
<dbReference type="STRING" id="1796646.A4V02_02475"/>
<keyword evidence="4" id="KW-1185">Reference proteome</keyword>
<feature type="signal peptide" evidence="2">
    <location>
        <begin position="1"/>
        <end position="16"/>
    </location>
</feature>
<dbReference type="KEGG" id="pary:A4V02_02475"/>
<dbReference type="InterPro" id="IPR011659">
    <property type="entry name" value="WD40"/>
</dbReference>
<dbReference type="Pfam" id="PF07676">
    <property type="entry name" value="PD40"/>
    <property type="match status" value="3"/>
</dbReference>
<dbReference type="EMBL" id="CP015402">
    <property type="protein sequence ID" value="ANU62699.1"/>
    <property type="molecule type" value="Genomic_DNA"/>
</dbReference>
<evidence type="ECO:0000313" key="3">
    <source>
        <dbReference type="EMBL" id="ANU62699.1"/>
    </source>
</evidence>
<dbReference type="RefSeq" id="WP_068960078.1">
    <property type="nucleotide sequence ID" value="NZ_CAMSDF010000075.1"/>
</dbReference>
<comment type="similarity">
    <text evidence="1">Belongs to the TolB family.</text>
</comment>
<evidence type="ECO:0000256" key="2">
    <source>
        <dbReference type="SAM" id="SignalP"/>
    </source>
</evidence>
<name>A0A1B1S7D3_9BACT</name>
<accession>A0A1B1S7D3</accession>
<organism evidence="3 4">
    <name type="scientific">Muribaculum intestinale</name>
    <dbReference type="NCBI Taxonomy" id="1796646"/>
    <lineage>
        <taxon>Bacteria</taxon>
        <taxon>Pseudomonadati</taxon>
        <taxon>Bacteroidota</taxon>
        <taxon>Bacteroidia</taxon>
        <taxon>Bacteroidales</taxon>
        <taxon>Muribaculaceae</taxon>
        <taxon>Muribaculum</taxon>
    </lineage>
</organism>
<dbReference type="PANTHER" id="PTHR36842:SF1">
    <property type="entry name" value="PROTEIN TOLB"/>
    <property type="match status" value="1"/>
</dbReference>
<feature type="chain" id="PRO_5008529236" evidence="2">
    <location>
        <begin position="17"/>
        <end position="322"/>
    </location>
</feature>
<dbReference type="PANTHER" id="PTHR36842">
    <property type="entry name" value="PROTEIN TOLB HOMOLOG"/>
    <property type="match status" value="1"/>
</dbReference>
<reference evidence="4" key="1">
    <citation type="submission" date="2016-04" db="EMBL/GenBank/DDBJ databases">
        <title>Complete Genome Sequences of Twelve Strains of a Stable Defined Moderately Diverse Mouse Microbiota 2 (sDMDMm2).</title>
        <authorList>
            <person name="Uchimura Y."/>
            <person name="Wyss M."/>
            <person name="Brugiroux S."/>
            <person name="Limenitakis J.P."/>
            <person name="Stecher B."/>
            <person name="McCoy K.D."/>
            <person name="Macpherson A.J."/>
        </authorList>
    </citation>
    <scope>NUCLEOTIDE SEQUENCE [LARGE SCALE GENOMIC DNA]</scope>
    <source>
        <strain evidence="4">YL27</strain>
    </source>
</reference>
<dbReference type="OrthoDB" id="9815657at2"/>
<dbReference type="InterPro" id="IPR011042">
    <property type="entry name" value="6-blade_b-propeller_TolB-like"/>
</dbReference>
<accession>A0A1Z2XEF6</accession>